<keyword evidence="1" id="KW-0812">Transmembrane</keyword>
<protein>
    <submittedName>
        <fullName evidence="2">Uncharacterized protein</fullName>
    </submittedName>
</protein>
<proteinExistence type="predicted"/>
<accession>A0A6J4QZ46</accession>
<evidence type="ECO:0000313" key="2">
    <source>
        <dbReference type="EMBL" id="CAA9459335.1"/>
    </source>
</evidence>
<sequence length="69" mass="7642">MNDAMQQRLITILAVAIAYLISQYVTERLIDLPDERGVKDDAIEALLKGVTTATSTILASILVRRLLRS</sequence>
<dbReference type="AlphaFoldDB" id="A0A6J4QZ46"/>
<reference evidence="2" key="1">
    <citation type="submission" date="2020-02" db="EMBL/GenBank/DDBJ databases">
        <authorList>
            <person name="Meier V. D."/>
        </authorList>
    </citation>
    <scope>NUCLEOTIDE SEQUENCE</scope>
    <source>
        <strain evidence="2">AVDCRST_MAG58</strain>
    </source>
</reference>
<dbReference type="EMBL" id="CADCVF010000045">
    <property type="protein sequence ID" value="CAA9459335.1"/>
    <property type="molecule type" value="Genomic_DNA"/>
</dbReference>
<evidence type="ECO:0000256" key="1">
    <source>
        <dbReference type="SAM" id="Phobius"/>
    </source>
</evidence>
<name>A0A6J4QZ46_9ACTN</name>
<keyword evidence="1" id="KW-0472">Membrane</keyword>
<organism evidence="2">
    <name type="scientific">uncultured Rubrobacteraceae bacterium</name>
    <dbReference type="NCBI Taxonomy" id="349277"/>
    <lineage>
        <taxon>Bacteria</taxon>
        <taxon>Bacillati</taxon>
        <taxon>Actinomycetota</taxon>
        <taxon>Rubrobacteria</taxon>
        <taxon>Rubrobacterales</taxon>
        <taxon>Rubrobacteraceae</taxon>
        <taxon>environmental samples</taxon>
    </lineage>
</organism>
<feature type="transmembrane region" description="Helical" evidence="1">
    <location>
        <begin position="45"/>
        <end position="63"/>
    </location>
</feature>
<keyword evidence="1" id="KW-1133">Transmembrane helix</keyword>
<feature type="transmembrane region" description="Helical" evidence="1">
    <location>
        <begin position="9"/>
        <end position="25"/>
    </location>
</feature>
<gene>
    <name evidence="2" type="ORF">AVDCRST_MAG58-2258</name>
</gene>